<dbReference type="InterPro" id="IPR044557">
    <property type="entry name" value="WOX8/9-like"/>
</dbReference>
<evidence type="ECO:0000313" key="8">
    <source>
        <dbReference type="EMBL" id="CAI9755172.1"/>
    </source>
</evidence>
<dbReference type="PANTHER" id="PTHR47288:SF1">
    <property type="entry name" value="WUSCHEL-RELATED HOMEOBOX 9"/>
    <property type="match status" value="1"/>
</dbReference>
<accession>A0AAD2DHW5</accession>
<dbReference type="EMBL" id="OU503036">
    <property type="protein sequence ID" value="CAI9755172.1"/>
    <property type="molecule type" value="Genomic_DNA"/>
</dbReference>
<dbReference type="GO" id="GO:0003677">
    <property type="term" value="F:DNA binding"/>
    <property type="evidence" value="ECO:0007669"/>
    <property type="project" value="UniProtKB-KW"/>
</dbReference>
<evidence type="ECO:0000256" key="3">
    <source>
        <dbReference type="ARBA" id="ARBA00023125"/>
    </source>
</evidence>
<evidence type="ECO:0000256" key="7">
    <source>
        <dbReference type="ARBA" id="ARBA00024040"/>
    </source>
</evidence>
<keyword evidence="3" id="KW-0238">DNA-binding</keyword>
<dbReference type="Proteomes" id="UP000834106">
    <property type="component" value="Chromosome 1"/>
</dbReference>
<keyword evidence="1" id="KW-0217">Developmental protein</keyword>
<organism evidence="8 9">
    <name type="scientific">Fraxinus pennsylvanica</name>
    <dbReference type="NCBI Taxonomy" id="56036"/>
    <lineage>
        <taxon>Eukaryota</taxon>
        <taxon>Viridiplantae</taxon>
        <taxon>Streptophyta</taxon>
        <taxon>Embryophyta</taxon>
        <taxon>Tracheophyta</taxon>
        <taxon>Spermatophyta</taxon>
        <taxon>Magnoliopsida</taxon>
        <taxon>eudicotyledons</taxon>
        <taxon>Gunneridae</taxon>
        <taxon>Pentapetalae</taxon>
        <taxon>asterids</taxon>
        <taxon>lamiids</taxon>
        <taxon>Lamiales</taxon>
        <taxon>Oleaceae</taxon>
        <taxon>Oleeae</taxon>
        <taxon>Fraxinus</taxon>
    </lineage>
</organism>
<reference evidence="8" key="1">
    <citation type="submission" date="2023-05" db="EMBL/GenBank/DDBJ databases">
        <authorList>
            <person name="Huff M."/>
        </authorList>
    </citation>
    <scope>NUCLEOTIDE SEQUENCE</scope>
</reference>
<keyword evidence="6" id="KW-0539">Nucleus</keyword>
<protein>
    <submittedName>
        <fullName evidence="8">Uncharacterized protein</fullName>
    </submittedName>
</protein>
<keyword evidence="2" id="KW-0805">Transcription regulation</keyword>
<keyword evidence="4" id="KW-0371">Homeobox</keyword>
<keyword evidence="5" id="KW-0804">Transcription</keyword>
<gene>
    <name evidence="8" type="ORF">FPE_LOCUS2603</name>
</gene>
<sequence>MECKKDIYIYGDGDLMCDGAGVGESGGGPTKSTVFINDVCFEVELGELFNVKEAFGDDAVLIHSFGQPVLTNEWGVTLQPLQHGALYYLARTFTPPPADDRTIELGLASPRHGRVRPSTHCTSSTFHFGATCMASEAIQLLTFTCVFMHADLDELTME</sequence>
<evidence type="ECO:0000256" key="4">
    <source>
        <dbReference type="ARBA" id="ARBA00023155"/>
    </source>
</evidence>
<dbReference type="PANTHER" id="PTHR47288">
    <property type="entry name" value="WUSCHEL-RELATED HOMEOBOX 9"/>
    <property type="match status" value="1"/>
</dbReference>
<evidence type="ECO:0000256" key="1">
    <source>
        <dbReference type="ARBA" id="ARBA00022473"/>
    </source>
</evidence>
<evidence type="ECO:0000256" key="5">
    <source>
        <dbReference type="ARBA" id="ARBA00023163"/>
    </source>
</evidence>
<name>A0AAD2DHW5_9LAMI</name>
<dbReference type="GO" id="GO:0003700">
    <property type="term" value="F:DNA-binding transcription factor activity"/>
    <property type="evidence" value="ECO:0007669"/>
    <property type="project" value="InterPro"/>
</dbReference>
<evidence type="ECO:0000256" key="6">
    <source>
        <dbReference type="ARBA" id="ARBA00023242"/>
    </source>
</evidence>
<proteinExistence type="inferred from homology"/>
<evidence type="ECO:0000313" key="9">
    <source>
        <dbReference type="Proteomes" id="UP000834106"/>
    </source>
</evidence>
<dbReference type="AlphaFoldDB" id="A0AAD2DHW5"/>
<dbReference type="GO" id="GO:0050793">
    <property type="term" value="P:regulation of developmental process"/>
    <property type="evidence" value="ECO:0007669"/>
    <property type="project" value="InterPro"/>
</dbReference>
<comment type="similarity">
    <text evidence="7">Belongs to the WUS homeobox family.</text>
</comment>
<keyword evidence="9" id="KW-1185">Reference proteome</keyword>
<evidence type="ECO:0000256" key="2">
    <source>
        <dbReference type="ARBA" id="ARBA00023015"/>
    </source>
</evidence>